<evidence type="ECO:0000313" key="4">
    <source>
        <dbReference type="Proteomes" id="UP000469421"/>
    </source>
</evidence>
<organism evidence="3 4">
    <name type="scientific">Alcanivorax sediminis</name>
    <dbReference type="NCBI Taxonomy" id="2663008"/>
    <lineage>
        <taxon>Bacteria</taxon>
        <taxon>Pseudomonadati</taxon>
        <taxon>Pseudomonadota</taxon>
        <taxon>Gammaproteobacteria</taxon>
        <taxon>Oceanospirillales</taxon>
        <taxon>Alcanivoracaceae</taxon>
        <taxon>Alcanivorax</taxon>
    </lineage>
</organism>
<evidence type="ECO:0000256" key="2">
    <source>
        <dbReference type="SAM" id="SignalP"/>
    </source>
</evidence>
<reference evidence="3 4" key="1">
    <citation type="submission" date="2019-10" db="EMBL/GenBank/DDBJ databases">
        <title>Alcanivorax sp.PA15-N-34 draft genome sequence.</title>
        <authorList>
            <person name="Liao X."/>
            <person name="Shao Z."/>
        </authorList>
    </citation>
    <scope>NUCLEOTIDE SEQUENCE [LARGE SCALE GENOMIC DNA]</scope>
    <source>
        <strain evidence="3 4">PA15-N-34</strain>
    </source>
</reference>
<protein>
    <submittedName>
        <fullName evidence="3">Uncharacterized protein</fullName>
    </submittedName>
</protein>
<comment type="caution">
    <text evidence="3">The sequence shown here is derived from an EMBL/GenBank/DDBJ whole genome shotgun (WGS) entry which is preliminary data.</text>
</comment>
<feature type="signal peptide" evidence="2">
    <location>
        <begin position="1"/>
        <end position="27"/>
    </location>
</feature>
<keyword evidence="4" id="KW-1185">Reference proteome</keyword>
<keyword evidence="2" id="KW-0732">Signal</keyword>
<dbReference type="RefSeq" id="WP_153500739.1">
    <property type="nucleotide sequence ID" value="NZ_WIRE01000001.1"/>
</dbReference>
<feature type="region of interest" description="Disordered" evidence="1">
    <location>
        <begin position="289"/>
        <end position="316"/>
    </location>
</feature>
<dbReference type="EMBL" id="WIRE01000001">
    <property type="protein sequence ID" value="MQX53413.1"/>
    <property type="molecule type" value="Genomic_DNA"/>
</dbReference>
<proteinExistence type="predicted"/>
<name>A0A6N7LSX2_9GAMM</name>
<evidence type="ECO:0000313" key="3">
    <source>
        <dbReference type="EMBL" id="MQX53413.1"/>
    </source>
</evidence>
<feature type="compositionally biased region" description="Gly residues" evidence="1">
    <location>
        <begin position="289"/>
        <end position="311"/>
    </location>
</feature>
<accession>A0A6N7LSX2</accession>
<gene>
    <name evidence="3" type="ORF">GFN93_09140</name>
</gene>
<sequence>MQQHYRRLARSATLILAVLLLAGPAVAQLCAEPGRDGSDPVGEVVNTYFTGPDSQILTAGTRTLVLSRARGASPLLAGDLGLLMQVQGATILTRNDARYGQLQDHKLHAEWVRIEQLEGSTLRVRAGGNGGGLIYSYVNQPADAKQGRLRWQLVRVPQYDSLSLQHDLKALPWDGFTGGVLALDVRRKLALNGHRLNVSAAGLRGAPALTLLGALGSPEDWRYASPGADDQKVAYGHHGSKGEGIAGTPVLLLPEEVGYPTGDMARGAPATAGGGGNALDLAHRALASGGGGGNGRAGQDGLPGSGGGKGGAKAPIGLVMGSGGGAAARNRGEGGDGGHGGGVALVRTAGLLGPGSLHLQGGDGVKAVKAGGGGGSGGTLWLDMPPGSLLPVTLNLQGGKGAAGGGAGGAGQRLMSAPQPWPSFDLFSLSGAQGGYQCRPAGHWVSGVVFEDNGGGDPAAAFNGMQDEGERALSGVAFVLLDSKGPKQDVVSGESGGISLRLSEAQSQGQAMSLTVMLPQDLLLAVVPDIQGVKGRRQGRQVSWPLMASPDRHSGPLNLGLLTLPTWQAPPTQRVEAGGKAVVTFRYRATLTGEVQFNSDSKAVSGLLMDRACSGNSERWNSGSSPRWAVKAGEELCVRVPVAVSDQPQSVAVTAMTYPSRAPSGFQLPVQQAETRLTITP</sequence>
<evidence type="ECO:0000256" key="1">
    <source>
        <dbReference type="SAM" id="MobiDB-lite"/>
    </source>
</evidence>
<dbReference type="AlphaFoldDB" id="A0A6N7LSX2"/>
<dbReference type="Proteomes" id="UP000469421">
    <property type="component" value="Unassembled WGS sequence"/>
</dbReference>
<feature type="chain" id="PRO_5026679131" evidence="2">
    <location>
        <begin position="28"/>
        <end position="681"/>
    </location>
</feature>